<keyword evidence="3 5" id="KW-0732">Signal</keyword>
<dbReference type="GO" id="GO:0001558">
    <property type="term" value="P:regulation of cell growth"/>
    <property type="evidence" value="ECO:0007669"/>
    <property type="project" value="InterPro"/>
</dbReference>
<keyword evidence="4" id="KW-1015">Disulfide bond</keyword>
<organism evidence="7">
    <name type="scientific">Macrobrachium rosenbergii</name>
    <name type="common">Giant fresh water prawn</name>
    <dbReference type="NCBI Taxonomy" id="79674"/>
    <lineage>
        <taxon>Eukaryota</taxon>
        <taxon>Metazoa</taxon>
        <taxon>Ecdysozoa</taxon>
        <taxon>Arthropoda</taxon>
        <taxon>Crustacea</taxon>
        <taxon>Multicrustacea</taxon>
        <taxon>Malacostraca</taxon>
        <taxon>Eumalacostraca</taxon>
        <taxon>Eucarida</taxon>
        <taxon>Decapoda</taxon>
        <taxon>Pleocyemata</taxon>
        <taxon>Caridea</taxon>
        <taxon>Palaemonoidea</taxon>
        <taxon>Palaemonidae</taxon>
        <taxon>Macrobrachium</taxon>
    </lineage>
</organism>
<dbReference type="GO" id="GO:0005576">
    <property type="term" value="C:extracellular region"/>
    <property type="evidence" value="ECO:0007669"/>
    <property type="project" value="UniProtKB-SubCell"/>
</dbReference>
<evidence type="ECO:0000256" key="2">
    <source>
        <dbReference type="ARBA" id="ARBA00022525"/>
    </source>
</evidence>
<feature type="domain" description="IGFBP N-terminal" evidence="6">
    <location>
        <begin position="19"/>
        <end position="92"/>
    </location>
</feature>
<dbReference type="AlphaFoldDB" id="A0A5K5D8K4"/>
<sequence>MASRFTLLLCFSLAIVAVSGLKCPTCLTVRCASPESLNCPYGAVERQCGCCFECRKGVGEECGGPKNILGTCAIGLICDTGKTRRQGYCRAY</sequence>
<dbReference type="Gene3D" id="4.10.40.20">
    <property type="match status" value="1"/>
</dbReference>
<dbReference type="GO" id="GO:0005520">
    <property type="term" value="F:insulin-like growth factor binding"/>
    <property type="evidence" value="ECO:0007669"/>
    <property type="project" value="InterPro"/>
</dbReference>
<evidence type="ECO:0000256" key="3">
    <source>
        <dbReference type="ARBA" id="ARBA00022729"/>
    </source>
</evidence>
<dbReference type="InterPro" id="IPR000867">
    <property type="entry name" value="IGFBP-like"/>
</dbReference>
<evidence type="ECO:0000256" key="1">
    <source>
        <dbReference type="ARBA" id="ARBA00004613"/>
    </source>
</evidence>
<evidence type="ECO:0000259" key="6">
    <source>
        <dbReference type="PROSITE" id="PS51323"/>
    </source>
</evidence>
<protein>
    <submittedName>
        <fullName evidence="7">Single insulin-binding domain protein</fullName>
    </submittedName>
</protein>
<dbReference type="PANTHER" id="PTHR14186">
    <property type="entry name" value="INSULIN-LIKE GROWTH FACTOR BINDING PROTEIN-RELATED"/>
    <property type="match status" value="1"/>
</dbReference>
<dbReference type="PROSITE" id="PS51323">
    <property type="entry name" value="IGFBP_N_2"/>
    <property type="match status" value="1"/>
</dbReference>
<evidence type="ECO:0000313" key="7">
    <source>
        <dbReference type="EMBL" id="APD78562.1"/>
    </source>
</evidence>
<accession>A0A5K5D8K4</accession>
<dbReference type="GO" id="GO:0009966">
    <property type="term" value="P:regulation of signal transduction"/>
    <property type="evidence" value="ECO:0007669"/>
    <property type="project" value="TreeGrafter"/>
</dbReference>
<comment type="subcellular location">
    <subcellularLocation>
        <location evidence="1">Secreted</location>
    </subcellularLocation>
</comment>
<dbReference type="SUPFAM" id="SSF57184">
    <property type="entry name" value="Growth factor receptor domain"/>
    <property type="match status" value="1"/>
</dbReference>
<dbReference type="InterPro" id="IPR009030">
    <property type="entry name" value="Growth_fac_rcpt_cys_sf"/>
</dbReference>
<feature type="signal peptide" evidence="5">
    <location>
        <begin position="1"/>
        <end position="20"/>
    </location>
</feature>
<dbReference type="EMBL" id="KT988068">
    <property type="protein sequence ID" value="APD78562.1"/>
    <property type="molecule type" value="mRNA"/>
</dbReference>
<name>A0A5K5D8K4_MACRS</name>
<keyword evidence="2" id="KW-0964">Secreted</keyword>
<dbReference type="InterPro" id="IPR011390">
    <property type="entry name" value="IGFBP_rP_mac25"/>
</dbReference>
<gene>
    <name evidence="7" type="primary">SIBD</name>
</gene>
<feature type="chain" id="PRO_5024443145" evidence="5">
    <location>
        <begin position="21"/>
        <end position="92"/>
    </location>
</feature>
<dbReference type="PANTHER" id="PTHR14186:SF20">
    <property type="entry name" value="CYSTEINE-RICH MOTOR NEURON 1 PROTEIN-LIKE"/>
    <property type="match status" value="1"/>
</dbReference>
<proteinExistence type="evidence at transcript level"/>
<reference evidence="7" key="1">
    <citation type="submission" date="2015-11" db="EMBL/GenBank/DDBJ databases">
        <title>Molecular characterization and immune response analysis of cDNAs encoding single insulin-binding domain(SIBD) and a novel ficolin genes in giant freshwater prawn (Macrobrachium rosenbergii).</title>
        <authorList>
            <person name="Likittrakulwong W."/>
            <person name="Na-Nakorn U."/>
            <person name="Srisapoome P."/>
        </authorList>
    </citation>
    <scope>NUCLEOTIDE SEQUENCE</scope>
</reference>
<evidence type="ECO:0000256" key="5">
    <source>
        <dbReference type="SAM" id="SignalP"/>
    </source>
</evidence>
<evidence type="ECO:0000256" key="4">
    <source>
        <dbReference type="ARBA" id="ARBA00023157"/>
    </source>
</evidence>